<evidence type="ECO:0000313" key="1">
    <source>
        <dbReference type="EMBL" id="CAG8545214.1"/>
    </source>
</evidence>
<dbReference type="Proteomes" id="UP000789702">
    <property type="component" value="Unassembled WGS sequence"/>
</dbReference>
<sequence>MAEDGEQRVILNVGGVKYETYRSTLTEYPETLLGVMFSSRNEALLHPTNKNEYFFDRNGKTFNYIMTFYRTGKIHYEKNPLVTESELNAELEYFQIPSTVNYFDFDLAYKEVEKLLNKFVDLIKSIVFENICVLEPDVKIGFYTLYCNYKETETRICTNFDILNDVTKKEFIRFEGLDDKCYIGSKILKECYNEIYAHLGCVLPGKPIKQTSAYKR</sequence>
<evidence type="ECO:0000313" key="2">
    <source>
        <dbReference type="Proteomes" id="UP000789702"/>
    </source>
</evidence>
<keyword evidence="2" id="KW-1185">Reference proteome</keyword>
<reference evidence="1" key="1">
    <citation type="submission" date="2021-06" db="EMBL/GenBank/DDBJ databases">
        <authorList>
            <person name="Kallberg Y."/>
            <person name="Tangrot J."/>
            <person name="Rosling A."/>
        </authorList>
    </citation>
    <scope>NUCLEOTIDE SEQUENCE</scope>
    <source>
        <strain evidence="1">IL203A</strain>
    </source>
</reference>
<protein>
    <submittedName>
        <fullName evidence="1">16189_t:CDS:1</fullName>
    </submittedName>
</protein>
<dbReference type="EMBL" id="CAJVPU010005246">
    <property type="protein sequence ID" value="CAG8545214.1"/>
    <property type="molecule type" value="Genomic_DNA"/>
</dbReference>
<name>A0ACA9LTK5_9GLOM</name>
<gene>
    <name evidence="1" type="ORF">DHETER_LOCUS4979</name>
</gene>
<comment type="caution">
    <text evidence="1">The sequence shown here is derived from an EMBL/GenBank/DDBJ whole genome shotgun (WGS) entry which is preliminary data.</text>
</comment>
<proteinExistence type="predicted"/>
<accession>A0ACA9LTK5</accession>
<organism evidence="1 2">
    <name type="scientific">Dentiscutata heterogama</name>
    <dbReference type="NCBI Taxonomy" id="1316150"/>
    <lineage>
        <taxon>Eukaryota</taxon>
        <taxon>Fungi</taxon>
        <taxon>Fungi incertae sedis</taxon>
        <taxon>Mucoromycota</taxon>
        <taxon>Glomeromycotina</taxon>
        <taxon>Glomeromycetes</taxon>
        <taxon>Diversisporales</taxon>
        <taxon>Gigasporaceae</taxon>
        <taxon>Dentiscutata</taxon>
    </lineage>
</organism>